<feature type="transmembrane region" description="Helical" evidence="6">
    <location>
        <begin position="100"/>
        <end position="120"/>
    </location>
</feature>
<evidence type="ECO:0000256" key="2">
    <source>
        <dbReference type="ARBA" id="ARBA00022723"/>
    </source>
</evidence>
<keyword evidence="9" id="KW-1185">Reference proteome</keyword>
<dbReference type="EMBL" id="QWLB01000044">
    <property type="protein sequence ID" value="RIH91410.1"/>
    <property type="molecule type" value="Genomic_DNA"/>
</dbReference>
<dbReference type="GO" id="GO:0020037">
    <property type="term" value="F:heme binding"/>
    <property type="evidence" value="ECO:0007669"/>
    <property type="project" value="InterPro"/>
</dbReference>
<evidence type="ECO:0000259" key="7">
    <source>
        <dbReference type="PROSITE" id="PS51007"/>
    </source>
</evidence>
<proteinExistence type="predicted"/>
<dbReference type="RefSeq" id="WP_119358140.1">
    <property type="nucleotide sequence ID" value="NZ_BJXM01000008.1"/>
</dbReference>
<feature type="compositionally biased region" description="Low complexity" evidence="5">
    <location>
        <begin position="140"/>
        <end position="155"/>
    </location>
</feature>
<dbReference type="Proteomes" id="UP000266178">
    <property type="component" value="Unassembled WGS sequence"/>
</dbReference>
<accession>A0A399F5R2</accession>
<keyword evidence="1 4" id="KW-0349">Heme</keyword>
<dbReference type="AlphaFoldDB" id="A0A399F5R2"/>
<dbReference type="Gene3D" id="1.10.760.10">
    <property type="entry name" value="Cytochrome c-like domain"/>
    <property type="match status" value="1"/>
</dbReference>
<evidence type="ECO:0000256" key="3">
    <source>
        <dbReference type="ARBA" id="ARBA00023004"/>
    </source>
</evidence>
<evidence type="ECO:0000313" key="9">
    <source>
        <dbReference type="Proteomes" id="UP000266178"/>
    </source>
</evidence>
<evidence type="ECO:0000313" key="8">
    <source>
        <dbReference type="EMBL" id="RIH91410.1"/>
    </source>
</evidence>
<gene>
    <name evidence="8" type="primary">cycA_5</name>
    <name evidence="8" type="ORF">Mgrana_02691</name>
</gene>
<evidence type="ECO:0000256" key="4">
    <source>
        <dbReference type="PROSITE-ProRule" id="PRU00433"/>
    </source>
</evidence>
<dbReference type="GO" id="GO:0009055">
    <property type="term" value="F:electron transfer activity"/>
    <property type="evidence" value="ECO:0007669"/>
    <property type="project" value="InterPro"/>
</dbReference>
<comment type="caution">
    <text evidence="8">The sequence shown here is derived from an EMBL/GenBank/DDBJ whole genome shotgun (WGS) entry which is preliminary data.</text>
</comment>
<evidence type="ECO:0000256" key="6">
    <source>
        <dbReference type="SAM" id="Phobius"/>
    </source>
</evidence>
<keyword evidence="3 4" id="KW-0408">Iron</keyword>
<dbReference type="PROSITE" id="PS51007">
    <property type="entry name" value="CYTC"/>
    <property type="match status" value="1"/>
</dbReference>
<dbReference type="InterPro" id="IPR036909">
    <property type="entry name" value="Cyt_c-like_dom_sf"/>
</dbReference>
<feature type="domain" description="Cytochrome c" evidence="7">
    <location>
        <begin position="165"/>
        <end position="253"/>
    </location>
</feature>
<reference evidence="8 9" key="1">
    <citation type="submission" date="2018-08" db="EMBL/GenBank/DDBJ databases">
        <title>Meiothermus granaticius genome AF-68 sequencing project.</title>
        <authorList>
            <person name="Da Costa M.S."/>
            <person name="Albuquerque L."/>
            <person name="Raposo P."/>
            <person name="Froufe H.J.C."/>
            <person name="Barroso C.S."/>
            <person name="Egas C."/>
        </authorList>
    </citation>
    <scope>NUCLEOTIDE SEQUENCE [LARGE SCALE GENOMIC DNA]</scope>
    <source>
        <strain evidence="8 9">AF-68</strain>
    </source>
</reference>
<protein>
    <submittedName>
        <fullName evidence="8">Cytochrome c-552</fullName>
    </submittedName>
</protein>
<sequence length="269" mass="28050">MPIERIEVFLDDAPTPVQVLKHPPFRVTYDTRTLPDGDHHLQVITHYTNGSREIKEIPFRVANTPGVLVQGLEAGKEVSGHLDLTLRVADPDIKPARDRFPGVAAVIATVVVLGAVWLFFAVTGSTNKTLEEVAPPPSKEAPASGGEQAAAGQATAGPAPAVDAALLKAGEGVFTTNCAGCHQAGGTGVPGVFPPLAGNPHLADVKHVTNTIIHGLNVGVVVNGQKYSQAMPPFGQLSDQDVAAVATYIRNSWGNKFGGVTPAEAKASR</sequence>
<keyword evidence="6" id="KW-1133">Transmembrane helix</keyword>
<evidence type="ECO:0000256" key="1">
    <source>
        <dbReference type="ARBA" id="ARBA00022617"/>
    </source>
</evidence>
<dbReference type="Pfam" id="PF00034">
    <property type="entry name" value="Cytochrom_C"/>
    <property type="match status" value="1"/>
</dbReference>
<organism evidence="8 9">
    <name type="scientific">Meiothermus granaticius NBRC 107808</name>
    <dbReference type="NCBI Taxonomy" id="1227551"/>
    <lineage>
        <taxon>Bacteria</taxon>
        <taxon>Thermotogati</taxon>
        <taxon>Deinococcota</taxon>
        <taxon>Deinococci</taxon>
        <taxon>Thermales</taxon>
        <taxon>Thermaceae</taxon>
        <taxon>Meiothermus</taxon>
    </lineage>
</organism>
<keyword evidence="6" id="KW-0812">Transmembrane</keyword>
<dbReference type="InterPro" id="IPR051459">
    <property type="entry name" value="Cytochrome_c-type_DH"/>
</dbReference>
<dbReference type="GO" id="GO:0046872">
    <property type="term" value="F:metal ion binding"/>
    <property type="evidence" value="ECO:0007669"/>
    <property type="project" value="UniProtKB-KW"/>
</dbReference>
<keyword evidence="6" id="KW-0472">Membrane</keyword>
<keyword evidence="2 4" id="KW-0479">Metal-binding</keyword>
<dbReference type="SUPFAM" id="SSF46626">
    <property type="entry name" value="Cytochrome c"/>
    <property type="match status" value="1"/>
</dbReference>
<dbReference type="OrthoDB" id="7933886at2"/>
<evidence type="ECO:0000256" key="5">
    <source>
        <dbReference type="SAM" id="MobiDB-lite"/>
    </source>
</evidence>
<feature type="region of interest" description="Disordered" evidence="5">
    <location>
        <begin position="129"/>
        <end position="155"/>
    </location>
</feature>
<dbReference type="PANTHER" id="PTHR35008">
    <property type="entry name" value="BLL4482 PROTEIN-RELATED"/>
    <property type="match status" value="1"/>
</dbReference>
<name>A0A399F5R2_9DEIN</name>
<dbReference type="PANTHER" id="PTHR35008:SF8">
    <property type="entry name" value="ALCOHOL DEHYDROGENASE CYTOCHROME C SUBUNIT"/>
    <property type="match status" value="1"/>
</dbReference>
<dbReference type="InterPro" id="IPR009056">
    <property type="entry name" value="Cyt_c-like_dom"/>
</dbReference>